<feature type="domain" description="Glycosyl transferase family 1" evidence="3">
    <location>
        <begin position="207"/>
        <end position="355"/>
    </location>
</feature>
<feature type="transmembrane region" description="Helical" evidence="2">
    <location>
        <begin position="412"/>
        <end position="429"/>
    </location>
</feature>
<sequence length="469" mass="53102">MKDAPRVALVSDYFYPKFGGVESHIIGLASGLLRLGLHVIVITHSYGPEFSGKHELFLTPLATVSDVEDETTITLTVYYLPVGIVAQNCMFPCLYPTLRFFPEIFEREKINLVHGHSSMSAMVHEAIWHGKMLGLSTVITDHSLIGFCDAGAIVTNKLLEGTLSDESTHVICVSYCSSANTIIRSNIPPPLVHVIPNGISASFNAAHFPPLTDTKTVRIVTCCRLEYRRGIDLLLAIIPRFCEEFPFVKFVIAGDGPYRVRLEETVRRHYLSDRVELKGVVPHKDLPELLSTCHVFLNTALTEAFCIAICEAARMGLSIVSSNVGGIPEVLPRDLVRLSNPSPKELYASLTEAVTNIREGQGPSRKYISEKALTKYNWSDVCTRTVEIYRKSLGERKRTFEERLFKFRKVEFAGYFYQGVLVVHRSLFYMRNEMQINRFHVYFFLSFLMPSFFLYHIVYAFLRQYLSVA</sequence>
<evidence type="ECO:0000259" key="4">
    <source>
        <dbReference type="Pfam" id="PF08288"/>
    </source>
</evidence>
<keyword evidence="1" id="KW-0328">Glycosyltransferase</keyword>
<evidence type="ECO:0000256" key="2">
    <source>
        <dbReference type="SAM" id="Phobius"/>
    </source>
</evidence>
<keyword evidence="6" id="KW-1185">Reference proteome</keyword>
<gene>
    <name evidence="5" type="ORF">OKIOD_LOCUS14512</name>
</gene>
<proteinExistence type="predicted"/>
<name>A0ABN7T6W4_OIKDI</name>
<dbReference type="Gene3D" id="3.40.50.2000">
    <property type="entry name" value="Glycogen Phosphorylase B"/>
    <property type="match status" value="2"/>
</dbReference>
<organism evidence="5 6">
    <name type="scientific">Oikopleura dioica</name>
    <name type="common">Tunicate</name>
    <dbReference type="NCBI Taxonomy" id="34765"/>
    <lineage>
        <taxon>Eukaryota</taxon>
        <taxon>Metazoa</taxon>
        <taxon>Chordata</taxon>
        <taxon>Tunicata</taxon>
        <taxon>Appendicularia</taxon>
        <taxon>Copelata</taxon>
        <taxon>Oikopleuridae</taxon>
        <taxon>Oikopleura</taxon>
    </lineage>
</organism>
<dbReference type="PANTHER" id="PTHR45871">
    <property type="entry name" value="N-ACETYLGLUCOSAMINYL-PHOSPHATIDYLINOSITOL BIOSYNTHETIC PROTEIN"/>
    <property type="match status" value="1"/>
</dbReference>
<evidence type="ECO:0000313" key="6">
    <source>
        <dbReference type="Proteomes" id="UP001158576"/>
    </source>
</evidence>
<feature type="transmembrane region" description="Helical" evidence="2">
    <location>
        <begin position="441"/>
        <end position="462"/>
    </location>
</feature>
<evidence type="ECO:0000313" key="5">
    <source>
        <dbReference type="EMBL" id="CAG5111436.1"/>
    </source>
</evidence>
<dbReference type="Proteomes" id="UP001158576">
    <property type="component" value="Chromosome 2"/>
</dbReference>
<feature type="domain" description="PIGA GPI anchor biosynthesis" evidence="4">
    <location>
        <begin position="72"/>
        <end position="149"/>
    </location>
</feature>
<dbReference type="Pfam" id="PF00534">
    <property type="entry name" value="Glycos_transf_1"/>
    <property type="match status" value="1"/>
</dbReference>
<keyword evidence="2" id="KW-0812">Transmembrane</keyword>
<dbReference type="InterPro" id="IPR013234">
    <property type="entry name" value="PIGA_GPI_anchor_biosynthesis"/>
</dbReference>
<reference evidence="5 6" key="1">
    <citation type="submission" date="2021-04" db="EMBL/GenBank/DDBJ databases">
        <authorList>
            <person name="Bliznina A."/>
        </authorList>
    </citation>
    <scope>NUCLEOTIDE SEQUENCE [LARGE SCALE GENOMIC DNA]</scope>
</reference>
<accession>A0ABN7T6W4</accession>
<evidence type="ECO:0000259" key="3">
    <source>
        <dbReference type="Pfam" id="PF00534"/>
    </source>
</evidence>
<dbReference type="Pfam" id="PF08288">
    <property type="entry name" value="PIGA"/>
    <property type="match status" value="1"/>
</dbReference>
<dbReference type="SUPFAM" id="SSF53756">
    <property type="entry name" value="UDP-Glycosyltransferase/glycogen phosphorylase"/>
    <property type="match status" value="1"/>
</dbReference>
<dbReference type="InterPro" id="IPR001296">
    <property type="entry name" value="Glyco_trans_1"/>
</dbReference>
<dbReference type="PANTHER" id="PTHR45871:SF1">
    <property type="entry name" value="PHOSPHATIDYLINOSITOL N-ACETYLGLUCOSAMINYLTRANSFERASE SUBUNIT A"/>
    <property type="match status" value="1"/>
</dbReference>
<dbReference type="EMBL" id="OU015567">
    <property type="protein sequence ID" value="CAG5111436.1"/>
    <property type="molecule type" value="Genomic_DNA"/>
</dbReference>
<evidence type="ECO:0000256" key="1">
    <source>
        <dbReference type="ARBA" id="ARBA00022676"/>
    </source>
</evidence>
<keyword evidence="2" id="KW-1133">Transmembrane helix</keyword>
<keyword evidence="2" id="KW-0472">Membrane</keyword>
<keyword evidence="1" id="KW-0808">Transferase</keyword>
<protein>
    <submittedName>
        <fullName evidence="5">Oidioi.mRNA.OKI2018_I69.chr2.g5747.t1.cds</fullName>
    </submittedName>
</protein>